<dbReference type="Pfam" id="PF11692">
    <property type="entry name" value="DUF3289"/>
    <property type="match status" value="1"/>
</dbReference>
<reference evidence="1" key="1">
    <citation type="submission" date="2018-10" db="EMBL/GenBank/DDBJ databases">
        <authorList>
            <consortium name="PulseNet: The National Subtyping Network for Foodborne Disease Surveillance"/>
            <person name="Tarr C.L."/>
            <person name="Trees E."/>
            <person name="Katz L.S."/>
            <person name="Carleton-Romer H.A."/>
            <person name="Stroika S."/>
            <person name="Kucerova Z."/>
            <person name="Roache K.F."/>
            <person name="Sabol A.L."/>
            <person name="Besser J."/>
            <person name="Gerner-Smidt P."/>
        </authorList>
    </citation>
    <scope>NUCLEOTIDE SEQUENCE [LARGE SCALE GENOMIC DNA]</scope>
    <source>
        <strain evidence="1">PNUSAS059279</strain>
    </source>
</reference>
<protein>
    <submittedName>
        <fullName evidence="1">DUF3289 family protein</fullName>
    </submittedName>
</protein>
<comment type="caution">
    <text evidence="1">The sequence shown here is derived from an EMBL/GenBank/DDBJ whole genome shotgun (WGS) entry which is preliminary data.</text>
</comment>
<name>A0A3J8TM99_SALER</name>
<sequence>MSSGLYLSMSLPCEIFSTVHRFENYYIDDMQYGDMQYGDMDDGDFQQLGLVDISMRVDPFKCLQFETMYSFNTHALDFAPQKLQGRPISRQQCADIMFDEMKELSSQFASGQYAPLIGKLIDHFHYGNGQPWTDELLNRAYAEIISGIGTNDVLMKIRDEINKQLHSKRDARLDYLFFARLKSVMQDSKLPKFNRYIDRVNGLGISVHDIYAQKIKLMRFQRYAKSWEGTLFFKGQDHFGLGKEDITNVLYKNFRFFRIWFFLQHHCDYAYKPFMTNLNAHAHIKGSI</sequence>
<proteinExistence type="predicted"/>
<gene>
    <name evidence="1" type="ORF">ED173_19850</name>
</gene>
<organism evidence="1">
    <name type="scientific">Salmonella enterica</name>
    <name type="common">Salmonella choleraesuis</name>
    <dbReference type="NCBI Taxonomy" id="28901"/>
    <lineage>
        <taxon>Bacteria</taxon>
        <taxon>Pseudomonadati</taxon>
        <taxon>Pseudomonadota</taxon>
        <taxon>Gammaproteobacteria</taxon>
        <taxon>Enterobacterales</taxon>
        <taxon>Enterobacteriaceae</taxon>
        <taxon>Salmonella</taxon>
    </lineage>
</organism>
<dbReference type="NCBIfam" id="TIGR03034">
    <property type="entry name" value="YPO3983 family protein"/>
    <property type="match status" value="1"/>
</dbReference>
<evidence type="ECO:0000313" key="1">
    <source>
        <dbReference type="EMBL" id="MFX65110.1"/>
    </source>
</evidence>
<accession>A0A3J8TM99</accession>
<dbReference type="EMBL" id="RNGN01000097">
    <property type="protein sequence ID" value="MFX65110.1"/>
    <property type="molecule type" value="Genomic_DNA"/>
</dbReference>
<dbReference type="InterPro" id="IPR017483">
    <property type="entry name" value="CHP03034"/>
</dbReference>
<dbReference type="AlphaFoldDB" id="A0A3J8TM99"/>
<dbReference type="Proteomes" id="UP000885417">
    <property type="component" value="Unassembled WGS sequence"/>
</dbReference>